<dbReference type="PANTHER" id="PTHR42912">
    <property type="entry name" value="METHYLTRANSFERASE"/>
    <property type="match status" value="1"/>
</dbReference>
<gene>
    <name evidence="2" type="ORF">Raf01_72740</name>
</gene>
<dbReference type="Proteomes" id="UP000642748">
    <property type="component" value="Unassembled WGS sequence"/>
</dbReference>
<dbReference type="Gene3D" id="1.10.8.900">
    <property type="match status" value="1"/>
</dbReference>
<evidence type="ECO:0000313" key="2">
    <source>
        <dbReference type="EMBL" id="GIH19102.1"/>
    </source>
</evidence>
<keyword evidence="3" id="KW-1185">Reference proteome</keyword>
<dbReference type="InterPro" id="IPR050508">
    <property type="entry name" value="Methyltransf_Superfamily"/>
</dbReference>
<protein>
    <recommendedName>
        <fullName evidence="1">Methyltransferase type 11 domain-containing protein</fullName>
    </recommendedName>
</protein>
<dbReference type="Gene3D" id="3.40.50.150">
    <property type="entry name" value="Vaccinia Virus protein VP39"/>
    <property type="match status" value="1"/>
</dbReference>
<evidence type="ECO:0000259" key="1">
    <source>
        <dbReference type="Pfam" id="PF08241"/>
    </source>
</evidence>
<name>A0A8J3QZL4_9ACTN</name>
<dbReference type="SUPFAM" id="SSF53335">
    <property type="entry name" value="S-adenosyl-L-methionine-dependent methyltransferases"/>
    <property type="match status" value="1"/>
</dbReference>
<evidence type="ECO:0000313" key="3">
    <source>
        <dbReference type="Proteomes" id="UP000642748"/>
    </source>
</evidence>
<dbReference type="CDD" id="cd02440">
    <property type="entry name" value="AdoMet_MTases"/>
    <property type="match status" value="1"/>
</dbReference>
<comment type="caution">
    <text evidence="2">The sequence shown here is derived from an EMBL/GenBank/DDBJ whole genome shotgun (WGS) entry which is preliminary data.</text>
</comment>
<dbReference type="GO" id="GO:0008757">
    <property type="term" value="F:S-adenosylmethionine-dependent methyltransferase activity"/>
    <property type="evidence" value="ECO:0007669"/>
    <property type="project" value="InterPro"/>
</dbReference>
<proteinExistence type="predicted"/>
<reference evidence="2" key="1">
    <citation type="submission" date="2021-01" db="EMBL/GenBank/DDBJ databases">
        <title>Whole genome shotgun sequence of Rugosimonospora africana NBRC 104875.</title>
        <authorList>
            <person name="Komaki H."/>
            <person name="Tamura T."/>
        </authorList>
    </citation>
    <scope>NUCLEOTIDE SEQUENCE</scope>
    <source>
        <strain evidence="2">NBRC 104875</strain>
    </source>
</reference>
<accession>A0A8J3QZL4</accession>
<dbReference type="AlphaFoldDB" id="A0A8J3QZL4"/>
<dbReference type="Pfam" id="PF08241">
    <property type="entry name" value="Methyltransf_11"/>
    <property type="match status" value="1"/>
</dbReference>
<organism evidence="2 3">
    <name type="scientific">Rugosimonospora africana</name>
    <dbReference type="NCBI Taxonomy" id="556532"/>
    <lineage>
        <taxon>Bacteria</taxon>
        <taxon>Bacillati</taxon>
        <taxon>Actinomycetota</taxon>
        <taxon>Actinomycetes</taxon>
        <taxon>Micromonosporales</taxon>
        <taxon>Micromonosporaceae</taxon>
        <taxon>Rugosimonospora</taxon>
    </lineage>
</organism>
<dbReference type="EMBL" id="BONZ01000076">
    <property type="protein sequence ID" value="GIH19102.1"/>
    <property type="molecule type" value="Genomic_DNA"/>
</dbReference>
<dbReference type="InterPro" id="IPR029063">
    <property type="entry name" value="SAM-dependent_MTases_sf"/>
</dbReference>
<dbReference type="InterPro" id="IPR013216">
    <property type="entry name" value="Methyltransf_11"/>
</dbReference>
<feature type="domain" description="Methyltransferase type 11" evidence="1">
    <location>
        <begin position="57"/>
        <end position="147"/>
    </location>
</feature>
<sequence length="264" mass="28700">MTQVNDSWSAPVCAYPEPVPVPFDRVASRYDATRGGPARGRQIGMDVHRWLAPGPVLEVGVGTGLIGAELFARGHPVVGLDLSAPMLTVARERLPGRVVRADALALPIATGSVGNVVIAAVLHLVDDLRLAVAEAARVLVPEGRLVIVHGRSVHDPDDIEEALRPLARLRARRPDSELAILDAARVARLRSVADTMTGKVSFEESPDDVADRLEERVFSYLWGLDEDAWERQVVPAIDLLRDLPRPGGKRYRAARFALSVYAKP</sequence>
<dbReference type="PANTHER" id="PTHR42912:SF95">
    <property type="entry name" value="METHYLTRANSFERASE TYPE 11 DOMAIN-CONTAINING PROTEIN"/>
    <property type="match status" value="1"/>
</dbReference>